<proteinExistence type="predicted"/>
<accession>A0A2R6XXV2</accession>
<protein>
    <submittedName>
        <fullName evidence="1">Uncharacterized protein</fullName>
    </submittedName>
</protein>
<evidence type="ECO:0000313" key="2">
    <source>
        <dbReference type="Proteomes" id="UP000244338"/>
    </source>
</evidence>
<organism evidence="1 2">
    <name type="scientific">Candidatus Carbonibacillus altaicus</name>
    <dbReference type="NCBI Taxonomy" id="2163959"/>
    <lineage>
        <taxon>Bacteria</taxon>
        <taxon>Bacillati</taxon>
        <taxon>Bacillota</taxon>
        <taxon>Bacilli</taxon>
        <taxon>Bacillales</taxon>
        <taxon>Candidatus Carbonibacillus</taxon>
    </lineage>
</organism>
<gene>
    <name evidence="1" type="ORF">BSOLF_2836</name>
</gene>
<dbReference type="AlphaFoldDB" id="A0A2R6XXV2"/>
<name>A0A2R6XXV2_9BACL</name>
<reference evidence="2" key="1">
    <citation type="journal article" date="2018" name="Sci. Rep.">
        <title>Lignite coal burning seam in the remote Altai Mountains harbors a hydrogen-driven thermophilic microbial community.</title>
        <authorList>
            <person name="Kadnikov V.V."/>
            <person name="Mardanov A.V."/>
            <person name="Ivasenko D.A."/>
            <person name="Antsiferov D.V."/>
            <person name="Beletsky A.V."/>
            <person name="Karnachuk O.V."/>
            <person name="Ravin N.V."/>
        </authorList>
    </citation>
    <scope>NUCLEOTIDE SEQUENCE [LARGE SCALE GENOMIC DNA]</scope>
</reference>
<comment type="caution">
    <text evidence="1">The sequence shown here is derived from an EMBL/GenBank/DDBJ whole genome shotgun (WGS) entry which is preliminary data.</text>
</comment>
<dbReference type="EMBL" id="PEBX01000157">
    <property type="protein sequence ID" value="PTQ55248.1"/>
    <property type="molecule type" value="Genomic_DNA"/>
</dbReference>
<evidence type="ECO:0000313" key="1">
    <source>
        <dbReference type="EMBL" id="PTQ55248.1"/>
    </source>
</evidence>
<dbReference type="Proteomes" id="UP000244338">
    <property type="component" value="Unassembled WGS sequence"/>
</dbReference>
<sequence>MIKNIRKIFLAIFFFFFPDIHCVRNKYSYQRYYNNIIKQQKNASLS</sequence>